<dbReference type="Gene3D" id="3.40.1350.120">
    <property type="match status" value="1"/>
</dbReference>
<gene>
    <name evidence="1" type="ORF">EJB06_23255</name>
</gene>
<dbReference type="AlphaFoldDB" id="A0A430HGA9"/>
<dbReference type="CDD" id="cd20727">
    <property type="entry name" value="CDI_toxin_Bp_tRNase-like"/>
    <property type="match status" value="1"/>
</dbReference>
<dbReference type="Proteomes" id="UP000278085">
    <property type="component" value="Unassembled WGS sequence"/>
</dbReference>
<evidence type="ECO:0000313" key="2">
    <source>
        <dbReference type="Proteomes" id="UP000278085"/>
    </source>
</evidence>
<evidence type="ECO:0000313" key="1">
    <source>
        <dbReference type="EMBL" id="RSZ56555.1"/>
    </source>
</evidence>
<protein>
    <submittedName>
        <fullName evidence="1">Uncharacterized protein</fullName>
    </submittedName>
</protein>
<reference evidence="1 2" key="1">
    <citation type="submission" date="2018-12" db="EMBL/GenBank/DDBJ databases">
        <authorList>
            <person name="Yang E."/>
        </authorList>
    </citation>
    <scope>NUCLEOTIDE SEQUENCE [LARGE SCALE GENOMIC DNA]</scope>
    <source>
        <strain evidence="1 2">SOD</strain>
    </source>
</reference>
<dbReference type="RefSeq" id="WP_126076409.1">
    <property type="nucleotide sequence ID" value="NZ_CP051166.1"/>
</dbReference>
<name>A0A430HGA9_9BURK</name>
<sequence length="257" mass="27655">MIEGKLGTLPGFSEKSRSVDVRGGSASFADAGYQWSDLPGQELTPFQRYGSNAALDSFLRAPINLFANTVEFLGNNLNLSLTMPGQIDYISFMDGVKQPYVTDVGDYAEFGIGMGLAALSPRYQTRGTVAPMPVATGRVTILNGAIPDANELRAGHGLAELGHNVDFLPTASSQGIKNVRTADMAVSKVGNVDVYTPESVNPNTIVRMIESKDSQASGIFIQTELSGVDLNSIAERTWGKPNVKNIDTLFFRIKTEQ</sequence>
<comment type="caution">
    <text evidence="1">The sequence shown here is derived from an EMBL/GenBank/DDBJ whole genome shotgun (WGS) entry which is preliminary data.</text>
</comment>
<keyword evidence="2" id="KW-1185">Reference proteome</keyword>
<proteinExistence type="predicted"/>
<dbReference type="EMBL" id="RXLQ01000014">
    <property type="protein sequence ID" value="RSZ56555.1"/>
    <property type="molecule type" value="Genomic_DNA"/>
</dbReference>
<dbReference type="OrthoDB" id="9815002at2"/>
<organism evidence="1 2">
    <name type="scientific">Massilia atriviolacea</name>
    <dbReference type="NCBI Taxonomy" id="2495579"/>
    <lineage>
        <taxon>Bacteria</taxon>
        <taxon>Pseudomonadati</taxon>
        <taxon>Pseudomonadota</taxon>
        <taxon>Betaproteobacteria</taxon>
        <taxon>Burkholderiales</taxon>
        <taxon>Oxalobacteraceae</taxon>
        <taxon>Telluria group</taxon>
        <taxon>Massilia</taxon>
    </lineage>
</organism>
<accession>A0A430HGA9</accession>